<evidence type="ECO:0000259" key="9">
    <source>
        <dbReference type="Pfam" id="PF01447"/>
    </source>
</evidence>
<comment type="caution">
    <text evidence="12">The sequence shown here is derived from an EMBL/GenBank/DDBJ whole genome shotgun (WGS) entry which is preliminary data.</text>
</comment>
<evidence type="ECO:0000256" key="3">
    <source>
        <dbReference type="ARBA" id="ARBA00022729"/>
    </source>
</evidence>
<evidence type="ECO:0000256" key="7">
    <source>
        <dbReference type="SAM" id="MobiDB-lite"/>
    </source>
</evidence>
<organism evidence="12 13">
    <name type="scientific">Candidatus Lachnoclostridium stercorigallinarum</name>
    <dbReference type="NCBI Taxonomy" id="2838634"/>
    <lineage>
        <taxon>Bacteria</taxon>
        <taxon>Bacillati</taxon>
        <taxon>Bacillota</taxon>
        <taxon>Clostridia</taxon>
        <taxon>Lachnospirales</taxon>
        <taxon>Lachnospiraceae</taxon>
    </lineage>
</organism>
<dbReference type="Pfam" id="PF02868">
    <property type="entry name" value="Peptidase_M4_C"/>
    <property type="match status" value="1"/>
</dbReference>
<feature type="signal peptide" evidence="8">
    <location>
        <begin position="1"/>
        <end position="22"/>
    </location>
</feature>
<dbReference type="Pfam" id="PF07504">
    <property type="entry name" value="FTP"/>
    <property type="match status" value="1"/>
</dbReference>
<evidence type="ECO:0000259" key="10">
    <source>
        <dbReference type="Pfam" id="PF02868"/>
    </source>
</evidence>
<dbReference type="Gene3D" id="3.10.170.10">
    <property type="match status" value="1"/>
</dbReference>
<feature type="domain" description="Peptidase M4" evidence="9">
    <location>
        <begin position="262"/>
        <end position="441"/>
    </location>
</feature>
<dbReference type="GO" id="GO:0046872">
    <property type="term" value="F:metal ion binding"/>
    <property type="evidence" value="ECO:0007669"/>
    <property type="project" value="UniProtKB-KW"/>
</dbReference>
<evidence type="ECO:0000259" key="11">
    <source>
        <dbReference type="Pfam" id="PF07504"/>
    </source>
</evidence>
<dbReference type="InterPro" id="IPR011096">
    <property type="entry name" value="FTP_domain"/>
</dbReference>
<keyword evidence="4" id="KW-0378">Hydrolase</keyword>
<evidence type="ECO:0000256" key="2">
    <source>
        <dbReference type="ARBA" id="ARBA00022723"/>
    </source>
</evidence>
<dbReference type="PANTHER" id="PTHR33794">
    <property type="entry name" value="BACILLOLYSIN"/>
    <property type="match status" value="1"/>
</dbReference>
<dbReference type="Proteomes" id="UP000824101">
    <property type="component" value="Unassembled WGS sequence"/>
</dbReference>
<evidence type="ECO:0000313" key="12">
    <source>
        <dbReference type="EMBL" id="HIZ78407.1"/>
    </source>
</evidence>
<feature type="domain" description="FTP" evidence="11">
    <location>
        <begin position="110"/>
        <end position="153"/>
    </location>
</feature>
<keyword evidence="6" id="KW-0482">Metalloprotease</keyword>
<dbReference type="AlphaFoldDB" id="A0A9D2GGC5"/>
<feature type="compositionally biased region" description="Low complexity" evidence="7">
    <location>
        <begin position="789"/>
        <end position="803"/>
    </location>
</feature>
<evidence type="ECO:0000313" key="13">
    <source>
        <dbReference type="Proteomes" id="UP000824101"/>
    </source>
</evidence>
<evidence type="ECO:0000256" key="1">
    <source>
        <dbReference type="ARBA" id="ARBA00022670"/>
    </source>
</evidence>
<feature type="chain" id="PRO_5039482309" evidence="8">
    <location>
        <begin position="23"/>
        <end position="1119"/>
    </location>
</feature>
<dbReference type="InterPro" id="IPR027268">
    <property type="entry name" value="Peptidase_M4/M1_CTD_sf"/>
</dbReference>
<dbReference type="EMBL" id="DXBC01000022">
    <property type="protein sequence ID" value="HIZ78407.1"/>
    <property type="molecule type" value="Genomic_DNA"/>
</dbReference>
<evidence type="ECO:0000256" key="8">
    <source>
        <dbReference type="SAM" id="SignalP"/>
    </source>
</evidence>
<accession>A0A9D2GGC5</accession>
<dbReference type="GO" id="GO:0004222">
    <property type="term" value="F:metalloendopeptidase activity"/>
    <property type="evidence" value="ECO:0007669"/>
    <property type="project" value="InterPro"/>
</dbReference>
<dbReference type="GO" id="GO:0006508">
    <property type="term" value="P:proteolysis"/>
    <property type="evidence" value="ECO:0007669"/>
    <property type="project" value="UniProtKB-KW"/>
</dbReference>
<name>A0A9D2GGC5_9FIRM</name>
<reference evidence="12" key="2">
    <citation type="submission" date="2021-04" db="EMBL/GenBank/DDBJ databases">
        <authorList>
            <person name="Gilroy R."/>
        </authorList>
    </citation>
    <scope>NUCLEOTIDE SEQUENCE</scope>
    <source>
        <strain evidence="12">ChiBcec1-1093</strain>
    </source>
</reference>
<dbReference type="SUPFAM" id="SSF55486">
    <property type="entry name" value="Metalloproteases ('zincins'), catalytic domain"/>
    <property type="match status" value="1"/>
</dbReference>
<feature type="domain" description="Peptidase M4 C-terminal" evidence="10">
    <location>
        <begin position="446"/>
        <end position="593"/>
    </location>
</feature>
<proteinExistence type="predicted"/>
<dbReference type="InterPro" id="IPR001570">
    <property type="entry name" value="Peptidase_M4_C_domain"/>
</dbReference>
<evidence type="ECO:0000256" key="6">
    <source>
        <dbReference type="ARBA" id="ARBA00023049"/>
    </source>
</evidence>
<keyword evidence="1" id="KW-0645">Protease</keyword>
<keyword evidence="5" id="KW-0862">Zinc</keyword>
<dbReference type="InterPro" id="IPR050728">
    <property type="entry name" value="Zinc_Metalloprotease_M4"/>
</dbReference>
<feature type="region of interest" description="Disordered" evidence="7">
    <location>
        <begin position="789"/>
        <end position="811"/>
    </location>
</feature>
<reference evidence="12" key="1">
    <citation type="journal article" date="2021" name="PeerJ">
        <title>Extensive microbial diversity within the chicken gut microbiome revealed by metagenomics and culture.</title>
        <authorList>
            <person name="Gilroy R."/>
            <person name="Ravi A."/>
            <person name="Getino M."/>
            <person name="Pursley I."/>
            <person name="Horton D.L."/>
            <person name="Alikhan N.F."/>
            <person name="Baker D."/>
            <person name="Gharbi K."/>
            <person name="Hall N."/>
            <person name="Watson M."/>
            <person name="Adriaenssens E.M."/>
            <person name="Foster-Nyarko E."/>
            <person name="Jarju S."/>
            <person name="Secka A."/>
            <person name="Antonio M."/>
            <person name="Oren A."/>
            <person name="Chaudhuri R.R."/>
            <person name="La Ragione R."/>
            <person name="Hildebrand F."/>
            <person name="Pallen M.J."/>
        </authorList>
    </citation>
    <scope>NUCLEOTIDE SEQUENCE</scope>
    <source>
        <strain evidence="12">ChiBcec1-1093</strain>
    </source>
</reference>
<dbReference type="Gene3D" id="1.10.390.10">
    <property type="entry name" value="Neutral Protease Domain 2"/>
    <property type="match status" value="1"/>
</dbReference>
<keyword evidence="2" id="KW-0479">Metal-binding</keyword>
<evidence type="ECO:0000256" key="4">
    <source>
        <dbReference type="ARBA" id="ARBA00022801"/>
    </source>
</evidence>
<sequence>MKKGKRFCSAILAAVMTVQLTACLGRPSRQDLEEGLYQIQQITGIDLGLEMETGTGGEEGTETDWYVNGDLMGIRPAETAAVGNGEEALRAAAGFMGITDEPAEVLREEQVTETEGQTFYRFSQICGGIPVYGRSVNLAVSESGEVTLVTGNYSPVSPSALTPEISYEEAKESVSRYLTEEQGAGELEFMELYGFTEDGLCIYDRDPQLGPRLAYDCRLMFQGEKKSGGERVILDAVSGQVLHSVTIIYNETVEKAYSTDEGKIYPFQAERSGDIYTLRDESRNISVYSCGGDYLPYRNVVFMPSWATSTADISDAELYALKKDIFGNEKGSRRLSVLQGEIKEKLVSGVFISDEMETGVVTLSNVQKVYEFYRDVLGRYGYNGQKGTMKVAVERHQDGDVPGSDNAASLGGFPHMTVLMFNTKAPVGSIDVVAHEFTHSVEQSISSMEYSGESGGLMEGYSDVFGELAEAYDSGKDPDWENRYRVFHRKTGGDQIYSVSDFWEGIDSHYSSTIISYAMYLLWSDWRDGGESVESCTEMMANLLYRTLFLLQEDAEFEDWRWALHQTGQEMCRQGEMTSDQYAQISEALEAVDLFAGEQGEMYGQWVEELTELAVMTFEQAGQAEEVKMPTEVMEAAACRLIPEIQEHLSSFIASGQFGISGDEITVRDTALVYYLYALYGEEAGNEIMENLLYFMWSYDETGDATYTAPYEALSAAENGWKLDLGLPQLGNLGGSGITFMGTLTSPEGGECGVQIYMERGDYTGAFFNGYHVRALWLYDMAGLGQETTAGEETGEGETTAAETAEEPPAMPAYGDDGPLKEKLAQLAAEWGIVHTGTKEFFGTGYGGGEVLVPAVHFRGLLCGDIWDYDGDGANELMTVKLSVPDYQMGKDAIGEAVTFEIFIYDRRDGDTAEQTASYEVNMAGLTETPAHSAIQFFRGTVGGETVLYIDTGHDLNTRGFAVRGLSYDGQELKQMGGADGGEGPWYVHTSKLGLVPGEGDRLIWVDLADYNWEGKDGNPAFQGQVDQWLADYEEKYLEALETVGLRDSSPETWGPGEEYGSRERSIRMCKLRPVEHFESMEGSLTELCGVLSPSICPNGTVGLEMTWYDSSAFSSEYR</sequence>
<evidence type="ECO:0000256" key="5">
    <source>
        <dbReference type="ARBA" id="ARBA00022833"/>
    </source>
</evidence>
<protein>
    <submittedName>
        <fullName evidence="12">M4 family metallopeptidase</fullName>
    </submittedName>
</protein>
<gene>
    <name evidence="12" type="ORF">IAA17_01255</name>
</gene>
<keyword evidence="3 8" id="KW-0732">Signal</keyword>
<dbReference type="InterPro" id="IPR013856">
    <property type="entry name" value="Peptidase_M4_domain"/>
</dbReference>
<dbReference type="PANTHER" id="PTHR33794:SF1">
    <property type="entry name" value="BACILLOLYSIN"/>
    <property type="match status" value="1"/>
</dbReference>
<dbReference type="Pfam" id="PF01447">
    <property type="entry name" value="Peptidase_M4"/>
    <property type="match status" value="1"/>
</dbReference>